<evidence type="ECO:0000256" key="6">
    <source>
        <dbReference type="ARBA" id="ARBA00023180"/>
    </source>
</evidence>
<keyword evidence="1" id="KW-0645">Protease</keyword>
<keyword evidence="7" id="KW-0472">Membrane</keyword>
<dbReference type="PANTHER" id="PTHR24253">
    <property type="entry name" value="TRANSMEMBRANE PROTEASE SERINE"/>
    <property type="match status" value="1"/>
</dbReference>
<dbReference type="InterPro" id="IPR043504">
    <property type="entry name" value="Peptidase_S1_PA_chymotrypsin"/>
</dbReference>
<dbReference type="InterPro" id="IPR009003">
    <property type="entry name" value="Peptidase_S1_PA"/>
</dbReference>
<keyword evidence="7" id="KW-1133">Transmembrane helix</keyword>
<evidence type="ECO:0000256" key="2">
    <source>
        <dbReference type="ARBA" id="ARBA00022729"/>
    </source>
</evidence>
<feature type="domain" description="Peptidase S1" evidence="8">
    <location>
        <begin position="15"/>
        <end position="88"/>
    </location>
</feature>
<evidence type="ECO:0000256" key="4">
    <source>
        <dbReference type="ARBA" id="ARBA00022825"/>
    </source>
</evidence>
<dbReference type="PANTHER" id="PTHR24253:SF144">
    <property type="entry name" value="CHYMOTRYPSIN-LIKE PROTEASE CTRL-1-RELATED"/>
    <property type="match status" value="1"/>
</dbReference>
<evidence type="ECO:0000259" key="8">
    <source>
        <dbReference type="PROSITE" id="PS50240"/>
    </source>
</evidence>
<evidence type="ECO:0000256" key="3">
    <source>
        <dbReference type="ARBA" id="ARBA00022801"/>
    </source>
</evidence>
<keyword evidence="3" id="KW-0378">Hydrolase</keyword>
<proteinExistence type="predicted"/>
<keyword evidence="7" id="KW-0812">Transmembrane</keyword>
<gene>
    <name evidence="9" type="ORF">XENOCAPTIV_025335</name>
</gene>
<sequence>MDATVYLLSVLTKVCFRATSIEESRNCVRSSAELVQGGDSGGPLVTKSGAVWVQAGIVSFGDGCAKPNTPGVYVRVSNYQTWINSQVTSDKPGYINFLGPTGSAHMVYLSLPLLLSIPPTIFSLFILS</sequence>
<keyword evidence="5" id="KW-1015">Disulfide bond</keyword>
<keyword evidence="10" id="KW-1185">Reference proteome</keyword>
<dbReference type="Gene3D" id="2.40.10.10">
    <property type="entry name" value="Trypsin-like serine proteases"/>
    <property type="match status" value="1"/>
</dbReference>
<keyword evidence="6" id="KW-0325">Glycoprotein</keyword>
<feature type="transmembrane region" description="Helical" evidence="7">
    <location>
        <begin position="106"/>
        <end position="127"/>
    </location>
</feature>
<dbReference type="InterPro" id="IPR001254">
    <property type="entry name" value="Trypsin_dom"/>
</dbReference>
<accession>A0ABV0SHD5</accession>
<dbReference type="EMBL" id="JAHRIN010081723">
    <property type="protein sequence ID" value="MEQ2219841.1"/>
    <property type="molecule type" value="Genomic_DNA"/>
</dbReference>
<name>A0ABV0SHD5_9TELE</name>
<dbReference type="Proteomes" id="UP001434883">
    <property type="component" value="Unassembled WGS sequence"/>
</dbReference>
<keyword evidence="2" id="KW-0732">Signal</keyword>
<evidence type="ECO:0000256" key="7">
    <source>
        <dbReference type="SAM" id="Phobius"/>
    </source>
</evidence>
<dbReference type="Pfam" id="PF00089">
    <property type="entry name" value="Trypsin"/>
    <property type="match status" value="1"/>
</dbReference>
<evidence type="ECO:0000313" key="9">
    <source>
        <dbReference type="EMBL" id="MEQ2219841.1"/>
    </source>
</evidence>
<evidence type="ECO:0000256" key="5">
    <source>
        <dbReference type="ARBA" id="ARBA00023157"/>
    </source>
</evidence>
<organism evidence="9 10">
    <name type="scientific">Xenoophorus captivus</name>
    <dbReference type="NCBI Taxonomy" id="1517983"/>
    <lineage>
        <taxon>Eukaryota</taxon>
        <taxon>Metazoa</taxon>
        <taxon>Chordata</taxon>
        <taxon>Craniata</taxon>
        <taxon>Vertebrata</taxon>
        <taxon>Euteleostomi</taxon>
        <taxon>Actinopterygii</taxon>
        <taxon>Neopterygii</taxon>
        <taxon>Teleostei</taxon>
        <taxon>Neoteleostei</taxon>
        <taxon>Acanthomorphata</taxon>
        <taxon>Ovalentaria</taxon>
        <taxon>Atherinomorphae</taxon>
        <taxon>Cyprinodontiformes</taxon>
        <taxon>Goodeidae</taxon>
        <taxon>Xenoophorus</taxon>
    </lineage>
</organism>
<reference evidence="9 10" key="1">
    <citation type="submission" date="2021-06" db="EMBL/GenBank/DDBJ databases">
        <authorList>
            <person name="Palmer J.M."/>
        </authorList>
    </citation>
    <scope>NUCLEOTIDE SEQUENCE [LARGE SCALE GENOMIC DNA]</scope>
    <source>
        <strain evidence="9 10">XC_2019</strain>
        <tissue evidence="9">Muscle</tissue>
    </source>
</reference>
<evidence type="ECO:0000256" key="1">
    <source>
        <dbReference type="ARBA" id="ARBA00022670"/>
    </source>
</evidence>
<dbReference type="SUPFAM" id="SSF50494">
    <property type="entry name" value="Trypsin-like serine proteases"/>
    <property type="match status" value="1"/>
</dbReference>
<comment type="caution">
    <text evidence="9">The sequence shown here is derived from an EMBL/GenBank/DDBJ whole genome shotgun (WGS) entry which is preliminary data.</text>
</comment>
<evidence type="ECO:0000313" key="10">
    <source>
        <dbReference type="Proteomes" id="UP001434883"/>
    </source>
</evidence>
<dbReference type="PROSITE" id="PS50240">
    <property type="entry name" value="TRYPSIN_DOM"/>
    <property type="match status" value="1"/>
</dbReference>
<protein>
    <recommendedName>
        <fullName evidence="8">Peptidase S1 domain-containing protein</fullName>
    </recommendedName>
</protein>
<keyword evidence="4" id="KW-0720">Serine protease</keyword>